<evidence type="ECO:0000259" key="1">
    <source>
        <dbReference type="Pfam" id="PF08241"/>
    </source>
</evidence>
<dbReference type="SUPFAM" id="SSF53335">
    <property type="entry name" value="S-adenosyl-L-methionine-dependent methyltransferases"/>
    <property type="match status" value="1"/>
</dbReference>
<dbReference type="Gene3D" id="3.40.50.150">
    <property type="entry name" value="Vaccinia Virus protein VP39"/>
    <property type="match status" value="1"/>
</dbReference>
<accession>A0A7S0P3E4</accession>
<dbReference type="InterPro" id="IPR013216">
    <property type="entry name" value="Methyltransf_11"/>
</dbReference>
<dbReference type="PANTHER" id="PTHR43591">
    <property type="entry name" value="METHYLTRANSFERASE"/>
    <property type="match status" value="1"/>
</dbReference>
<gene>
    <name evidence="2" type="ORF">CLEP1334_LOCUS22536</name>
</gene>
<dbReference type="PANTHER" id="PTHR43591:SF24">
    <property type="entry name" value="2-METHOXY-6-POLYPRENYL-1,4-BENZOQUINOL METHYLASE, MITOCHONDRIAL"/>
    <property type="match status" value="1"/>
</dbReference>
<dbReference type="AlphaFoldDB" id="A0A7S0P3E4"/>
<reference evidence="2" key="1">
    <citation type="submission" date="2021-01" db="EMBL/GenBank/DDBJ databases">
        <authorList>
            <person name="Corre E."/>
            <person name="Pelletier E."/>
            <person name="Niang G."/>
            <person name="Scheremetjew M."/>
            <person name="Finn R."/>
            <person name="Kale V."/>
            <person name="Holt S."/>
            <person name="Cochrane G."/>
            <person name="Meng A."/>
            <person name="Brown T."/>
            <person name="Cohen L."/>
        </authorList>
    </citation>
    <scope>NUCLEOTIDE SEQUENCE</scope>
    <source>
        <strain evidence="2">RCC1130</strain>
    </source>
</reference>
<name>A0A7S0P3E4_9EUKA</name>
<organism evidence="2">
    <name type="scientific">Calcidiscus leptoporus</name>
    <dbReference type="NCBI Taxonomy" id="127549"/>
    <lineage>
        <taxon>Eukaryota</taxon>
        <taxon>Haptista</taxon>
        <taxon>Haptophyta</taxon>
        <taxon>Prymnesiophyceae</taxon>
        <taxon>Coccolithales</taxon>
        <taxon>Calcidiscaceae</taxon>
        <taxon>Calcidiscus</taxon>
    </lineage>
</organism>
<feature type="domain" description="Methyltransferase type 11" evidence="1">
    <location>
        <begin position="56"/>
        <end position="151"/>
    </location>
</feature>
<dbReference type="GO" id="GO:0008757">
    <property type="term" value="F:S-adenosylmethionine-dependent methyltransferase activity"/>
    <property type="evidence" value="ECO:0007669"/>
    <property type="project" value="InterPro"/>
</dbReference>
<protein>
    <recommendedName>
        <fullName evidence="1">Methyltransferase type 11 domain-containing protein</fullName>
    </recommendedName>
</protein>
<evidence type="ECO:0000313" key="2">
    <source>
        <dbReference type="EMBL" id="CAD8547246.1"/>
    </source>
</evidence>
<dbReference type="Pfam" id="PF08241">
    <property type="entry name" value="Methyltransf_11"/>
    <property type="match status" value="1"/>
</dbReference>
<dbReference type="InterPro" id="IPR029063">
    <property type="entry name" value="SAM-dependent_MTases_sf"/>
</dbReference>
<dbReference type="EMBL" id="HBER01044835">
    <property type="protein sequence ID" value="CAD8547246.1"/>
    <property type="molecule type" value="Transcribed_RNA"/>
</dbReference>
<sequence>MWQSGASAYEASFALVTKQAANALLDAAGMHLTRAMAISIVEKKPLESRQGGGKLLDVATGTGVIAAQAAARGAEEVVALDFSTAMLSQAQPVADAHPCVTLMEGDAMALPLPDASFDSVVIGFGLLHLPHPDLALKEAHRVLKPGGKLSFSVWQSPEHSAGMRILQDAIARHGNPGVSLPDVDGAPPLPFFHFACQANAIAALVRAGFGQAACSYEEVPIAAALRDEHELFGMFRTATARTRALLELQSAQQLAAIEEAIAHELRENFKGAWYQGVSRQSGGTKPGCDAYMSDITTGKGPIVSFDGRRSIMVPMPAVVAAATKS</sequence>
<dbReference type="CDD" id="cd02440">
    <property type="entry name" value="AdoMet_MTases"/>
    <property type="match status" value="1"/>
</dbReference>
<proteinExistence type="predicted"/>